<proteinExistence type="predicted"/>
<sequence length="58" mass="6830">MPRTKKEWKEKVKCWTDTKVVEMDGDTVACVLYMIASLPENQIKDLNEEMKKLGIHYN</sequence>
<gene>
    <name evidence="1" type="ORF">JI723_14110</name>
</gene>
<evidence type="ECO:0000313" key="2">
    <source>
        <dbReference type="Proteomes" id="UP000596157"/>
    </source>
</evidence>
<evidence type="ECO:0000313" key="1">
    <source>
        <dbReference type="EMBL" id="QQO61398.1"/>
    </source>
</evidence>
<dbReference type="RefSeq" id="WP_337979514.1">
    <property type="nucleotide sequence ID" value="NZ_CP067099.1"/>
</dbReference>
<name>A0ABX7ABZ9_9GAMM</name>
<protein>
    <submittedName>
        <fullName evidence="1">Uncharacterized protein</fullName>
    </submittedName>
</protein>
<dbReference type="Proteomes" id="UP000596157">
    <property type="component" value="Chromosome"/>
</dbReference>
<accession>A0ABX7ABZ9</accession>
<reference evidence="2" key="1">
    <citation type="submission" date="2021-01" db="EMBL/GenBank/DDBJ databases">
        <title>Providencia vermicola LLDRA6, a soil-borne Mn(II)-oxidizing bacterium, exploits a strategy of superoxide production coupled to hydrogen peroxide consumption to generate Mn oxides, as revealed by transcriptional up-regulation of genes for phenylacetic acid catabolism.</title>
        <authorList>
            <person name="Chen S."/>
            <person name="Ding Z."/>
            <person name="Chen J."/>
            <person name="Luo J."/>
            <person name="Ruan X."/>
            <person name="Li Z."/>
            <person name="Liao F."/>
            <person name="He J."/>
            <person name="Li D."/>
        </authorList>
    </citation>
    <scope>NUCLEOTIDE SEQUENCE [LARGE SCALE GENOMIC DNA]</scope>
    <source>
        <strain evidence="2">LLDRA6</strain>
    </source>
</reference>
<organism evidence="1 2">
    <name type="scientific">Providencia manganoxydans</name>
    <dbReference type="NCBI Taxonomy" id="2923283"/>
    <lineage>
        <taxon>Bacteria</taxon>
        <taxon>Pseudomonadati</taxon>
        <taxon>Pseudomonadota</taxon>
        <taxon>Gammaproteobacteria</taxon>
        <taxon>Enterobacterales</taxon>
        <taxon>Morganellaceae</taxon>
        <taxon>Providencia</taxon>
    </lineage>
</organism>
<dbReference type="GeneID" id="92279874"/>
<keyword evidence="2" id="KW-1185">Reference proteome</keyword>
<dbReference type="EMBL" id="CP067099">
    <property type="protein sequence ID" value="QQO61398.1"/>
    <property type="molecule type" value="Genomic_DNA"/>
</dbReference>